<sequence>MKELHHLRCRFHRTIHDHEDSGSLKWLIPNEYVTKGKDIENVVGQMKILKTYKHCPKIPILTKCGPIIKQGLKISKDLCFMLWDKDEVSIDVTSPAVNVEEGTLAKKMKNRTENKKCKVNGNKVPKTEKRRIVKKWKSHKYNSRVAKGKKKSGSKEI</sequence>
<protein>
    <submittedName>
        <fullName evidence="1">Uncharacterized protein</fullName>
    </submittedName>
</protein>
<dbReference type="AlphaFoldDB" id="A0ABD2ZKX2"/>
<organism evidence="1 2">
    <name type="scientific">Cinchona calisaya</name>
    <dbReference type="NCBI Taxonomy" id="153742"/>
    <lineage>
        <taxon>Eukaryota</taxon>
        <taxon>Viridiplantae</taxon>
        <taxon>Streptophyta</taxon>
        <taxon>Embryophyta</taxon>
        <taxon>Tracheophyta</taxon>
        <taxon>Spermatophyta</taxon>
        <taxon>Magnoliopsida</taxon>
        <taxon>eudicotyledons</taxon>
        <taxon>Gunneridae</taxon>
        <taxon>Pentapetalae</taxon>
        <taxon>asterids</taxon>
        <taxon>lamiids</taxon>
        <taxon>Gentianales</taxon>
        <taxon>Rubiaceae</taxon>
        <taxon>Cinchonoideae</taxon>
        <taxon>Cinchoneae</taxon>
        <taxon>Cinchona</taxon>
    </lineage>
</organism>
<accession>A0ABD2ZKX2</accession>
<evidence type="ECO:0000313" key="1">
    <source>
        <dbReference type="EMBL" id="KAL3519082.1"/>
    </source>
</evidence>
<comment type="caution">
    <text evidence="1">The sequence shown here is derived from an EMBL/GenBank/DDBJ whole genome shotgun (WGS) entry which is preliminary data.</text>
</comment>
<dbReference type="EMBL" id="JBJUIK010000009">
    <property type="protein sequence ID" value="KAL3519082.1"/>
    <property type="molecule type" value="Genomic_DNA"/>
</dbReference>
<name>A0ABD2ZKX2_9GENT</name>
<keyword evidence="2" id="KW-1185">Reference proteome</keyword>
<dbReference type="Proteomes" id="UP001630127">
    <property type="component" value="Unassembled WGS sequence"/>
</dbReference>
<gene>
    <name evidence="1" type="ORF">ACH5RR_021671</name>
</gene>
<proteinExistence type="predicted"/>
<reference evidence="1 2" key="1">
    <citation type="submission" date="2024-11" db="EMBL/GenBank/DDBJ databases">
        <title>A near-complete genome assembly of Cinchona calisaya.</title>
        <authorList>
            <person name="Lian D.C."/>
            <person name="Zhao X.W."/>
            <person name="Wei L."/>
        </authorList>
    </citation>
    <scope>NUCLEOTIDE SEQUENCE [LARGE SCALE GENOMIC DNA]</scope>
    <source>
        <tissue evidence="1">Nenye</tissue>
    </source>
</reference>
<evidence type="ECO:0000313" key="2">
    <source>
        <dbReference type="Proteomes" id="UP001630127"/>
    </source>
</evidence>